<dbReference type="RefSeq" id="WP_062273238.1">
    <property type="nucleotide sequence ID" value="NZ_LSYU01000033.1"/>
</dbReference>
<reference evidence="3 4" key="1">
    <citation type="submission" date="2016-02" db="EMBL/GenBank/DDBJ databases">
        <title>Genome sequence of Marichromatium gracile YL-28, a purple sulfur bacterium.</title>
        <authorList>
            <person name="Zhao C."/>
            <person name="Hong X."/>
            <person name="Chen S."/>
            <person name="Yang S."/>
        </authorList>
    </citation>
    <scope>NUCLEOTIDE SEQUENCE [LARGE SCALE GENOMIC DNA]</scope>
    <source>
        <strain evidence="3 4">YL28</strain>
    </source>
</reference>
<proteinExistence type="predicted"/>
<organism evidence="3 4">
    <name type="scientific">Marichromatium gracile</name>
    <name type="common">Chromatium gracile</name>
    <dbReference type="NCBI Taxonomy" id="1048"/>
    <lineage>
        <taxon>Bacteria</taxon>
        <taxon>Pseudomonadati</taxon>
        <taxon>Pseudomonadota</taxon>
        <taxon>Gammaproteobacteria</taxon>
        <taxon>Chromatiales</taxon>
        <taxon>Chromatiaceae</taxon>
        <taxon>Marichromatium</taxon>
    </lineage>
</organism>
<keyword evidence="1" id="KW-0732">Signal</keyword>
<evidence type="ECO:0000313" key="4">
    <source>
        <dbReference type="Proteomes" id="UP000075766"/>
    </source>
</evidence>
<dbReference type="InterPro" id="IPR012336">
    <property type="entry name" value="Thioredoxin-like_fold"/>
</dbReference>
<dbReference type="EMBL" id="LSYU01000033">
    <property type="protein sequence ID" value="KXX65499.1"/>
    <property type="molecule type" value="Genomic_DNA"/>
</dbReference>
<dbReference type="InterPro" id="IPR013766">
    <property type="entry name" value="Thioredoxin_domain"/>
</dbReference>
<dbReference type="CDD" id="cd02951">
    <property type="entry name" value="SoxW"/>
    <property type="match status" value="1"/>
</dbReference>
<gene>
    <name evidence="3" type="ORF">AY586_01230</name>
</gene>
<dbReference type="Gene3D" id="3.40.30.10">
    <property type="entry name" value="Glutaredoxin"/>
    <property type="match status" value="2"/>
</dbReference>
<accession>A0ABR5VIJ8</accession>
<feature type="domain" description="Thioredoxin" evidence="2">
    <location>
        <begin position="19"/>
        <end position="167"/>
    </location>
</feature>
<evidence type="ECO:0000259" key="2">
    <source>
        <dbReference type="PROSITE" id="PS51352"/>
    </source>
</evidence>
<dbReference type="Proteomes" id="UP000075766">
    <property type="component" value="Unassembled WGS sequence"/>
</dbReference>
<comment type="caution">
    <text evidence="3">The sequence shown here is derived from an EMBL/GenBank/DDBJ whole genome shotgun (WGS) entry which is preliminary data.</text>
</comment>
<feature type="signal peptide" evidence="1">
    <location>
        <begin position="1"/>
        <end position="20"/>
    </location>
</feature>
<dbReference type="SUPFAM" id="SSF52833">
    <property type="entry name" value="Thioredoxin-like"/>
    <property type="match status" value="1"/>
</dbReference>
<feature type="chain" id="PRO_5046540653" evidence="1">
    <location>
        <begin position="21"/>
        <end position="337"/>
    </location>
</feature>
<evidence type="ECO:0000256" key="1">
    <source>
        <dbReference type="SAM" id="SignalP"/>
    </source>
</evidence>
<dbReference type="InterPro" id="IPR041737">
    <property type="entry name" value="SoxW"/>
</dbReference>
<keyword evidence="4" id="KW-1185">Reference proteome</keyword>
<sequence>MSIIRRLLAMLLLLPMTVVASGETAPAFDDRPRATLLEHPDWFTETLFDLPDDLARAVAAGKRGLMVYVGQRRCAYCHLLMDEVFGQADIRDYTRRHFDVVALDAWGVAEVTAIDGAVLSERALALREQADFTPTILFYDAAGRLALRLRGYYPPYQFRAALEYVADAHYRDESFRDYLARGDNRLVFELDALNEADFFQPPPHNLDRRFPAERPLAVFFERGECHACDVLHGQVLRGTGLDASFTRIDAVQLDMDAPTPVITPEGRRVRARDWAAELGLFYAPSVLFFDERGRELLRVDSVASFYRLGRVLEYIDSRAYRDLPYGRWRARVETPGE</sequence>
<evidence type="ECO:0000313" key="3">
    <source>
        <dbReference type="EMBL" id="KXX65499.1"/>
    </source>
</evidence>
<dbReference type="PROSITE" id="PS51352">
    <property type="entry name" value="THIOREDOXIN_2"/>
    <property type="match status" value="1"/>
</dbReference>
<protein>
    <submittedName>
        <fullName evidence="3">Thioredoxin</fullName>
    </submittedName>
</protein>
<name>A0ABR5VIJ8_MARGR</name>
<dbReference type="Pfam" id="PF13098">
    <property type="entry name" value="Thioredoxin_2"/>
    <property type="match status" value="1"/>
</dbReference>
<dbReference type="InterPro" id="IPR036249">
    <property type="entry name" value="Thioredoxin-like_sf"/>
</dbReference>